<comment type="caution">
    <text evidence="8">The sequence shown here is derived from an EMBL/GenBank/DDBJ whole genome shotgun (WGS) entry which is preliminary data.</text>
</comment>
<dbReference type="Proteomes" id="UP000823641">
    <property type="component" value="Unassembled WGS sequence"/>
</dbReference>
<dbReference type="Pfam" id="PF00593">
    <property type="entry name" value="TonB_dep_Rec_b-barrel"/>
    <property type="match status" value="1"/>
</dbReference>
<dbReference type="EMBL" id="JADIMG010000059">
    <property type="protein sequence ID" value="MBO8459892.1"/>
    <property type="molecule type" value="Genomic_DNA"/>
</dbReference>
<keyword evidence="3" id="KW-0998">Cell outer membrane</keyword>
<dbReference type="AlphaFoldDB" id="A0A9D9HTE5"/>
<dbReference type="GO" id="GO:0009279">
    <property type="term" value="C:cell outer membrane"/>
    <property type="evidence" value="ECO:0007669"/>
    <property type="project" value="UniProtKB-SubCell"/>
</dbReference>
<dbReference type="SUPFAM" id="SSF56935">
    <property type="entry name" value="Porins"/>
    <property type="match status" value="1"/>
</dbReference>
<reference evidence="8" key="1">
    <citation type="submission" date="2020-10" db="EMBL/GenBank/DDBJ databases">
        <authorList>
            <person name="Gilroy R."/>
        </authorList>
    </citation>
    <scope>NUCLEOTIDE SEQUENCE</scope>
    <source>
        <strain evidence="8">G3-3990</strain>
    </source>
</reference>
<name>A0A9D9HTE5_9BACT</name>
<comment type="similarity">
    <text evidence="4">Belongs to the TonB-dependent receptor family.</text>
</comment>
<gene>
    <name evidence="8" type="ORF">IAA73_06125</name>
</gene>
<evidence type="ECO:0000256" key="2">
    <source>
        <dbReference type="ARBA" id="ARBA00023136"/>
    </source>
</evidence>
<feature type="domain" description="TonB-dependent receptor plug" evidence="7">
    <location>
        <begin position="125"/>
        <end position="228"/>
    </location>
</feature>
<protein>
    <submittedName>
        <fullName evidence="8">TonB-dependent receptor</fullName>
    </submittedName>
</protein>
<evidence type="ECO:0000259" key="6">
    <source>
        <dbReference type="Pfam" id="PF00593"/>
    </source>
</evidence>
<evidence type="ECO:0000256" key="4">
    <source>
        <dbReference type="RuleBase" id="RU003357"/>
    </source>
</evidence>
<keyword evidence="5" id="KW-0732">Signal</keyword>
<evidence type="ECO:0000256" key="5">
    <source>
        <dbReference type="SAM" id="SignalP"/>
    </source>
</evidence>
<keyword evidence="2 4" id="KW-0472">Membrane</keyword>
<dbReference type="PANTHER" id="PTHR40980">
    <property type="entry name" value="PLUG DOMAIN-CONTAINING PROTEIN"/>
    <property type="match status" value="1"/>
</dbReference>
<dbReference type="Pfam" id="PF13715">
    <property type="entry name" value="CarbopepD_reg_2"/>
    <property type="match status" value="1"/>
</dbReference>
<evidence type="ECO:0000256" key="1">
    <source>
        <dbReference type="ARBA" id="ARBA00004442"/>
    </source>
</evidence>
<dbReference type="Gene3D" id="2.170.130.10">
    <property type="entry name" value="TonB-dependent receptor, plug domain"/>
    <property type="match status" value="1"/>
</dbReference>
<dbReference type="InterPro" id="IPR037066">
    <property type="entry name" value="Plug_dom_sf"/>
</dbReference>
<keyword evidence="8" id="KW-0675">Receptor</keyword>
<evidence type="ECO:0000313" key="8">
    <source>
        <dbReference type="EMBL" id="MBO8459892.1"/>
    </source>
</evidence>
<dbReference type="InterPro" id="IPR000531">
    <property type="entry name" value="Beta-barrel_TonB"/>
</dbReference>
<accession>A0A9D9HTE5</accession>
<feature type="chain" id="PRO_5039393425" evidence="5">
    <location>
        <begin position="20"/>
        <end position="911"/>
    </location>
</feature>
<reference evidence="8" key="2">
    <citation type="journal article" date="2021" name="PeerJ">
        <title>Extensive microbial diversity within the chicken gut microbiome revealed by metagenomics and culture.</title>
        <authorList>
            <person name="Gilroy R."/>
            <person name="Ravi A."/>
            <person name="Getino M."/>
            <person name="Pursley I."/>
            <person name="Horton D.L."/>
            <person name="Alikhan N.F."/>
            <person name="Baker D."/>
            <person name="Gharbi K."/>
            <person name="Hall N."/>
            <person name="Watson M."/>
            <person name="Adriaenssens E.M."/>
            <person name="Foster-Nyarko E."/>
            <person name="Jarju S."/>
            <person name="Secka A."/>
            <person name="Antonio M."/>
            <person name="Oren A."/>
            <person name="Chaudhuri R.R."/>
            <person name="La Ragione R."/>
            <person name="Hildebrand F."/>
            <person name="Pallen M.J."/>
        </authorList>
    </citation>
    <scope>NUCLEOTIDE SEQUENCE</scope>
    <source>
        <strain evidence="8">G3-3990</strain>
    </source>
</reference>
<keyword evidence="4" id="KW-0798">TonB box</keyword>
<organism evidence="8 9">
    <name type="scientific">Candidatus Gallipaludibacter merdavium</name>
    <dbReference type="NCBI Taxonomy" id="2840839"/>
    <lineage>
        <taxon>Bacteria</taxon>
        <taxon>Pseudomonadati</taxon>
        <taxon>Bacteroidota</taxon>
        <taxon>Bacteroidia</taxon>
        <taxon>Bacteroidales</taxon>
        <taxon>Candidatus Gallipaludibacter</taxon>
    </lineage>
</organism>
<sequence length="911" mass="103245">MRCLSILCSVLFMAVSLSAEPLVGVVVDGQTNELLVGATVYLKENPSIGTTTGLDGSFVLPDVPSDACVVCSYIGYCSKELPVNKMGSSCNVALEPASMSLGELSVVAKADRSTEQNARHLEKVAPTVLNVMSARSIEVSPDMNVAGVLQRMSGVTMEKDGSGDGQYAILRGMDKRYNYTLVNGVKIPSPDNKNRYVALDMFPSELLDRLEVHKALTADMEGDATGGVVNMEMKDAPEHFVLNAHLASGFSTMTLSEGITLYERKGLMNNAPRTLYGSDYAASMADFTMSTSTLNRRNALPDMTAGLSIGHRFLHNKFGIMAAASFHNYYKVTDGFFFSDVMPQSEQTVRLSSMKNRTYFEQLMEYGAHLKLDYRISSRHDISWYGAFVGTDSWQLRDTEETDLSLNYNPQKGNATIYYETRSRYTEQHIFNSTLQGKHEWLEGFSTDWSVVYSLAGQDRPDNTYITLENNRQNNVDYITADYSERRWERNDDRDWTAYLNVKYGTNIAENHFLELKVGGLYRNKVRHNNYVSYNFLPSGVSRPVMGQDFNSLNEIEWRVSTPKGSVGPLNYNAGENIGAAYLMGTYTYDQIRLIAGIRAEHTDQHYYVYYPKAGDSPNGGQIYWDFLPSVHMKYSPIKDMNIRADYFRSINRPGFFEIVPYSIIYEDYMEFGNKDLKRAEIDNVDIRWEWFPKATEQLMVGLFYKHIKNPIEYAYYTVNNRQFGYGPANLGTAQNVGVEVDLTKYFRNFGIKANYTYTHSEITTPKTLYEYDSEGNLHRTEKDQTRPLVGQAPHVANLALLYKDTKYGWDAQLAGAYTSEKIAIASHYYNSDYWDGDYFSLDASVSKSFKCGLVIFFKGSNLLNTKYVRYIKTVNSYNAEFPYQNVDSGKTLIKENRSGQSFLFGLRFKM</sequence>
<dbReference type="InterPro" id="IPR012910">
    <property type="entry name" value="Plug_dom"/>
</dbReference>
<dbReference type="SUPFAM" id="SSF49464">
    <property type="entry name" value="Carboxypeptidase regulatory domain-like"/>
    <property type="match status" value="1"/>
</dbReference>
<dbReference type="PANTHER" id="PTHR40980:SF4">
    <property type="entry name" value="TONB-DEPENDENT RECEPTOR-LIKE BETA-BARREL DOMAIN-CONTAINING PROTEIN"/>
    <property type="match status" value="1"/>
</dbReference>
<feature type="signal peptide" evidence="5">
    <location>
        <begin position="1"/>
        <end position="19"/>
    </location>
</feature>
<evidence type="ECO:0000313" key="9">
    <source>
        <dbReference type="Proteomes" id="UP000823641"/>
    </source>
</evidence>
<comment type="subcellular location">
    <subcellularLocation>
        <location evidence="1 4">Cell outer membrane</location>
    </subcellularLocation>
</comment>
<dbReference type="InterPro" id="IPR036942">
    <property type="entry name" value="Beta-barrel_TonB_sf"/>
</dbReference>
<dbReference type="Pfam" id="PF07715">
    <property type="entry name" value="Plug"/>
    <property type="match status" value="1"/>
</dbReference>
<evidence type="ECO:0000259" key="7">
    <source>
        <dbReference type="Pfam" id="PF07715"/>
    </source>
</evidence>
<dbReference type="InterPro" id="IPR008969">
    <property type="entry name" value="CarboxyPept-like_regulatory"/>
</dbReference>
<evidence type="ECO:0000256" key="3">
    <source>
        <dbReference type="ARBA" id="ARBA00023237"/>
    </source>
</evidence>
<proteinExistence type="inferred from homology"/>
<feature type="domain" description="TonB-dependent receptor-like beta-barrel" evidence="6">
    <location>
        <begin position="449"/>
        <end position="863"/>
    </location>
</feature>
<dbReference type="Gene3D" id="2.40.170.20">
    <property type="entry name" value="TonB-dependent receptor, beta-barrel domain"/>
    <property type="match status" value="1"/>
</dbReference>